<dbReference type="AlphaFoldDB" id="A0A1H0KLS4"/>
<keyword evidence="4" id="KW-1185">Reference proteome</keyword>
<evidence type="ECO:0000313" key="4">
    <source>
        <dbReference type="Proteomes" id="UP000198793"/>
    </source>
</evidence>
<dbReference type="RefSeq" id="WP_139184035.1">
    <property type="nucleotide sequence ID" value="NZ_FNIT01000008.1"/>
</dbReference>
<dbReference type="OrthoDB" id="7908569at2"/>
<reference evidence="3 4" key="1">
    <citation type="submission" date="2016-10" db="EMBL/GenBank/DDBJ databases">
        <authorList>
            <person name="de Groot N.N."/>
        </authorList>
    </citation>
    <scope>NUCLEOTIDE SEQUENCE [LARGE SCALE GENOMIC DNA]</scope>
    <source>
        <strain evidence="4">L7-484,KACC 16230,DSM 25025</strain>
    </source>
</reference>
<sequence length="120" mass="11541">MKRTMLALAVATLVSGAALAQDTSTTNTNPVPGSEAGETSVIPPTAPSGAMAPAATAQPEQTSNPVPGTDQGKESAMPAAAASTVVTTGNAPATGSPTQQTSNPVPGTSTGDGNITPPSK</sequence>
<feature type="compositionally biased region" description="Low complexity" evidence="1">
    <location>
        <begin position="47"/>
        <end position="59"/>
    </location>
</feature>
<accession>A0A1H0KLS4</accession>
<name>A0A1H0KLS4_9HYPH</name>
<proteinExistence type="predicted"/>
<feature type="compositionally biased region" description="Polar residues" evidence="1">
    <location>
        <begin position="84"/>
        <end position="120"/>
    </location>
</feature>
<evidence type="ECO:0000256" key="1">
    <source>
        <dbReference type="SAM" id="MobiDB-lite"/>
    </source>
</evidence>
<feature type="chain" id="PRO_5011546802" evidence="2">
    <location>
        <begin position="21"/>
        <end position="120"/>
    </location>
</feature>
<protein>
    <submittedName>
        <fullName evidence="3">Uncharacterized protein</fullName>
    </submittedName>
</protein>
<feature type="compositionally biased region" description="Polar residues" evidence="1">
    <location>
        <begin position="21"/>
        <end position="31"/>
    </location>
</feature>
<keyword evidence="2" id="KW-0732">Signal</keyword>
<feature type="region of interest" description="Disordered" evidence="1">
    <location>
        <begin position="16"/>
        <end position="120"/>
    </location>
</feature>
<evidence type="ECO:0000256" key="2">
    <source>
        <dbReference type="SAM" id="SignalP"/>
    </source>
</evidence>
<feature type="signal peptide" evidence="2">
    <location>
        <begin position="1"/>
        <end position="20"/>
    </location>
</feature>
<dbReference type="Proteomes" id="UP000198793">
    <property type="component" value="Unassembled WGS sequence"/>
</dbReference>
<dbReference type="EMBL" id="FNIT01000008">
    <property type="protein sequence ID" value="SDO56722.1"/>
    <property type="molecule type" value="Genomic_DNA"/>
</dbReference>
<organism evidence="3 4">
    <name type="scientific">Aureimonas jatrophae</name>
    <dbReference type="NCBI Taxonomy" id="1166073"/>
    <lineage>
        <taxon>Bacteria</taxon>
        <taxon>Pseudomonadati</taxon>
        <taxon>Pseudomonadota</taxon>
        <taxon>Alphaproteobacteria</taxon>
        <taxon>Hyphomicrobiales</taxon>
        <taxon>Aurantimonadaceae</taxon>
        <taxon>Aureimonas</taxon>
    </lineage>
</organism>
<gene>
    <name evidence="3" type="ORF">SAMN05192530_10836</name>
</gene>
<evidence type="ECO:0000313" key="3">
    <source>
        <dbReference type="EMBL" id="SDO56722.1"/>
    </source>
</evidence>